<dbReference type="GO" id="GO:0070069">
    <property type="term" value="C:cytochrome complex"/>
    <property type="evidence" value="ECO:0007669"/>
    <property type="project" value="UniProtKB-UniRule"/>
</dbReference>
<accession>A0A4R2L837</accession>
<keyword evidence="6 13" id="KW-0349">Heme</keyword>
<feature type="transmembrane region" description="Helical" evidence="13">
    <location>
        <begin position="96"/>
        <end position="118"/>
    </location>
</feature>
<sequence length="542" mass="60081">MLPDMDLVNVSRLQFAITAMYHFLFVPLTLGLSWILVIMESVYVMTGREIYKDMTRFWGKLFAINFAMGVTTGITLEFQFGTNWAYYSHYVGDIFGVPLAIEGLMAFFLESTFVGLFFFGWDRLPKVQHLAVTFLVALGSNLSALWILVANGWMNNPVGAEFNFATMRMELTSFAEIFFNPVAQVKFVHTVAAGYVAASMFVLGVSSYYLLKGRDVAFAIRSFAIAAGFGLAATLSVIVLGDESGYTAGEVQKAKLAAIEAEWHTHEPPAAITAFGFPNEEEQRTDYAIRIPWMLGLIATRSVDEPIAGIAEIKQHNEQRISNGIKAYAALQKLRAGDTSADVRAAFEAAKDDLGHALLLKKYTAKVVDATPEQIKHAAADTIPKVAPMFWAFRVMVGLGMLFLFIFSASFYFLAVRNLAPQRWLMRLALYSIPLPWLAIEAGWFVAEFGRQPWTISGILPTFLSVSNIPASNVYTSLAGFIAFYTLLLAVELFLMFKYARLGPSALHTGKYDLERLHAGGGTAHLGHQPAKPLDRVRDERS</sequence>
<dbReference type="PIRSF" id="PIRSF006446">
    <property type="entry name" value="Cyt_quinol_oxidase_1"/>
    <property type="match status" value="1"/>
</dbReference>
<feature type="transmembrane region" description="Helical" evidence="13">
    <location>
        <begin position="130"/>
        <end position="149"/>
    </location>
</feature>
<feature type="transmembrane region" description="Helical" evidence="13">
    <location>
        <begin position="20"/>
        <end position="45"/>
    </location>
</feature>
<reference evidence="15 16" key="1">
    <citation type="submission" date="2019-03" db="EMBL/GenBank/DDBJ databases">
        <title>Genomic Encyclopedia of Type Strains, Phase IV (KMG-IV): sequencing the most valuable type-strain genomes for metagenomic binning, comparative biology and taxonomic classification.</title>
        <authorList>
            <person name="Goeker M."/>
        </authorList>
    </citation>
    <scope>NUCLEOTIDE SEQUENCE [LARGE SCALE GENOMIC DNA]</scope>
    <source>
        <strain evidence="15 16">DSM 25287</strain>
    </source>
</reference>
<keyword evidence="3 13" id="KW-0813">Transport</keyword>
<feature type="transmembrane region" description="Helical" evidence="13">
    <location>
        <begin position="223"/>
        <end position="241"/>
    </location>
</feature>
<evidence type="ECO:0000313" key="16">
    <source>
        <dbReference type="Proteomes" id="UP000295765"/>
    </source>
</evidence>
<comment type="subcellular location">
    <subcellularLocation>
        <location evidence="1">Cell inner membrane</location>
        <topology evidence="1">Multi-pass membrane protein</topology>
    </subcellularLocation>
</comment>
<evidence type="ECO:0000256" key="1">
    <source>
        <dbReference type="ARBA" id="ARBA00004429"/>
    </source>
</evidence>
<evidence type="ECO:0000256" key="12">
    <source>
        <dbReference type="ARBA" id="ARBA00023136"/>
    </source>
</evidence>
<dbReference type="AlphaFoldDB" id="A0A4R2L837"/>
<dbReference type="PANTHER" id="PTHR30365:SF0">
    <property type="entry name" value="CYTOCHROME BD-I UBIQUINOL OXIDASE SUBUNIT 1"/>
    <property type="match status" value="1"/>
</dbReference>
<gene>
    <name evidence="15" type="ORF">EV699_116122</name>
</gene>
<evidence type="ECO:0000256" key="4">
    <source>
        <dbReference type="ARBA" id="ARBA00022475"/>
    </source>
</evidence>
<evidence type="ECO:0000256" key="5">
    <source>
        <dbReference type="ARBA" id="ARBA00022519"/>
    </source>
</evidence>
<proteinExistence type="inferred from homology"/>
<keyword evidence="5" id="KW-0997">Cell inner membrane</keyword>
<feature type="transmembrane region" description="Helical" evidence="13">
    <location>
        <begin position="391"/>
        <end position="416"/>
    </location>
</feature>
<protein>
    <submittedName>
        <fullName evidence="15">Cytochrome bd-I ubiquinol oxidase subunit 1 apoprotein</fullName>
    </submittedName>
</protein>
<dbReference type="OrthoDB" id="9807042at2"/>
<dbReference type="GO" id="GO:0020037">
    <property type="term" value="F:heme binding"/>
    <property type="evidence" value="ECO:0007669"/>
    <property type="project" value="TreeGrafter"/>
</dbReference>
<feature type="region of interest" description="Disordered" evidence="14">
    <location>
        <begin position="523"/>
        <end position="542"/>
    </location>
</feature>
<dbReference type="InterPro" id="IPR002585">
    <property type="entry name" value="Cyt-d_ubiquinol_oxidase_su_1"/>
</dbReference>
<feature type="transmembrane region" description="Helical" evidence="13">
    <location>
        <begin position="474"/>
        <end position="495"/>
    </location>
</feature>
<name>A0A4R2L837_9GAMM</name>
<feature type="transmembrane region" description="Helical" evidence="13">
    <location>
        <begin position="57"/>
        <end position="76"/>
    </location>
</feature>
<keyword evidence="7 13" id="KW-0812">Transmembrane</keyword>
<dbReference type="PANTHER" id="PTHR30365">
    <property type="entry name" value="CYTOCHROME D UBIQUINOL OXIDASE"/>
    <property type="match status" value="1"/>
</dbReference>
<organism evidence="15 16">
    <name type="scientific">Plasticicumulans lactativorans</name>
    <dbReference type="NCBI Taxonomy" id="1133106"/>
    <lineage>
        <taxon>Bacteria</taxon>
        <taxon>Pseudomonadati</taxon>
        <taxon>Pseudomonadota</taxon>
        <taxon>Gammaproteobacteria</taxon>
        <taxon>Candidatus Competibacteraceae</taxon>
        <taxon>Plasticicumulans</taxon>
    </lineage>
</organism>
<dbReference type="GO" id="GO:0005886">
    <property type="term" value="C:plasma membrane"/>
    <property type="evidence" value="ECO:0007669"/>
    <property type="project" value="UniProtKB-SubCell"/>
</dbReference>
<dbReference type="GO" id="GO:0046872">
    <property type="term" value="F:metal ion binding"/>
    <property type="evidence" value="ECO:0007669"/>
    <property type="project" value="UniProtKB-UniRule"/>
</dbReference>
<evidence type="ECO:0000256" key="9">
    <source>
        <dbReference type="ARBA" id="ARBA00022982"/>
    </source>
</evidence>
<keyword evidence="12 13" id="KW-0472">Membrane</keyword>
<dbReference type="GO" id="GO:0009055">
    <property type="term" value="F:electron transfer activity"/>
    <property type="evidence" value="ECO:0007669"/>
    <property type="project" value="UniProtKB-UniRule"/>
</dbReference>
<feature type="compositionally biased region" description="Basic and acidic residues" evidence="14">
    <location>
        <begin position="533"/>
        <end position="542"/>
    </location>
</feature>
<dbReference type="GO" id="GO:0019646">
    <property type="term" value="P:aerobic electron transport chain"/>
    <property type="evidence" value="ECO:0007669"/>
    <property type="project" value="InterPro"/>
</dbReference>
<keyword evidence="4 13" id="KW-1003">Cell membrane</keyword>
<feature type="transmembrane region" description="Helical" evidence="13">
    <location>
        <begin position="428"/>
        <end position="447"/>
    </location>
</feature>
<evidence type="ECO:0000256" key="14">
    <source>
        <dbReference type="SAM" id="MobiDB-lite"/>
    </source>
</evidence>
<evidence type="ECO:0000256" key="13">
    <source>
        <dbReference type="PIRNR" id="PIRNR006446"/>
    </source>
</evidence>
<evidence type="ECO:0000256" key="6">
    <source>
        <dbReference type="ARBA" id="ARBA00022617"/>
    </source>
</evidence>
<comment type="caution">
    <text evidence="15">The sequence shown here is derived from an EMBL/GenBank/DDBJ whole genome shotgun (WGS) entry which is preliminary data.</text>
</comment>
<comment type="similarity">
    <text evidence="2 13">Belongs to the cytochrome ubiquinol oxidase subunit 1 family.</text>
</comment>
<dbReference type="Proteomes" id="UP000295765">
    <property type="component" value="Unassembled WGS sequence"/>
</dbReference>
<keyword evidence="11 13" id="KW-0408">Iron</keyword>
<dbReference type="EMBL" id="SLWY01000016">
    <property type="protein sequence ID" value="TCO80216.1"/>
    <property type="molecule type" value="Genomic_DNA"/>
</dbReference>
<evidence type="ECO:0000256" key="11">
    <source>
        <dbReference type="ARBA" id="ARBA00023004"/>
    </source>
</evidence>
<dbReference type="GO" id="GO:0016682">
    <property type="term" value="F:oxidoreductase activity, acting on diphenols and related substances as donors, oxygen as acceptor"/>
    <property type="evidence" value="ECO:0007669"/>
    <property type="project" value="TreeGrafter"/>
</dbReference>
<keyword evidence="16" id="KW-1185">Reference proteome</keyword>
<evidence type="ECO:0000313" key="15">
    <source>
        <dbReference type="EMBL" id="TCO80216.1"/>
    </source>
</evidence>
<keyword evidence="9 13" id="KW-0249">Electron transport</keyword>
<evidence type="ECO:0000256" key="8">
    <source>
        <dbReference type="ARBA" id="ARBA00022723"/>
    </source>
</evidence>
<dbReference type="RefSeq" id="WP_132544298.1">
    <property type="nucleotide sequence ID" value="NZ_SLWY01000016.1"/>
</dbReference>
<evidence type="ECO:0000256" key="7">
    <source>
        <dbReference type="ARBA" id="ARBA00022692"/>
    </source>
</evidence>
<evidence type="ECO:0000256" key="10">
    <source>
        <dbReference type="ARBA" id="ARBA00022989"/>
    </source>
</evidence>
<evidence type="ECO:0000256" key="3">
    <source>
        <dbReference type="ARBA" id="ARBA00022448"/>
    </source>
</evidence>
<keyword evidence="8 13" id="KW-0479">Metal-binding</keyword>
<dbReference type="Pfam" id="PF01654">
    <property type="entry name" value="Cyt_bd_oxida_I"/>
    <property type="match status" value="1"/>
</dbReference>
<keyword evidence="10 13" id="KW-1133">Transmembrane helix</keyword>
<evidence type="ECO:0000256" key="2">
    <source>
        <dbReference type="ARBA" id="ARBA00009819"/>
    </source>
</evidence>
<feature type="transmembrane region" description="Helical" evidence="13">
    <location>
        <begin position="187"/>
        <end position="211"/>
    </location>
</feature>